<evidence type="ECO:0000256" key="3">
    <source>
        <dbReference type="SAM" id="SignalP"/>
    </source>
</evidence>
<dbReference type="EMBL" id="RSCD01000001">
    <property type="protein sequence ID" value="RSH94960.1"/>
    <property type="molecule type" value="Genomic_DNA"/>
</dbReference>
<dbReference type="Pfam" id="PF08590">
    <property type="entry name" value="DUF1771"/>
    <property type="match status" value="1"/>
</dbReference>
<keyword evidence="3" id="KW-0732">Signal</keyword>
<sequence length="325" mass="36575">MAQNPLVQIIQLLLKAFCGGSQGQDQQQQQQYPPQQYSQQQQGYPPQQQPGWQQQQQQQQQQFPPLQHQQQGQGQAAATWSKRDPRWRVMGPQHPAQQNHDMMNATNEKYQQLRNEARREGDDAHRCFAESQQAYQWVLLSSPLFLNPSIPPSVRLSASPRLGVPASSHNLTTRPRSGYGGRAHDLSVQGKSHQQKQDQLDDQAADWIFNENNKQSPPGTIDLHGLYVKEAIERTESAIAQAQRSGQDELRVIVGKGIHSQNHQAKIKPAVEELMAKYRLTAHLENGNSGVLVVDLQGREVGGRTRDAGGLVDELQRKQEDCVVM</sequence>
<accession>A0A427YV03</accession>
<proteinExistence type="predicted"/>
<evidence type="ECO:0000256" key="2">
    <source>
        <dbReference type="SAM" id="MobiDB-lite"/>
    </source>
</evidence>
<dbReference type="STRING" id="1890683.A0A427YV03"/>
<dbReference type="AlphaFoldDB" id="A0A427YV03"/>
<feature type="signal peptide" evidence="3">
    <location>
        <begin position="1"/>
        <end position="23"/>
    </location>
</feature>
<dbReference type="InterPro" id="IPR053020">
    <property type="entry name" value="Smr_domain_protein"/>
</dbReference>
<dbReference type="InterPro" id="IPR002625">
    <property type="entry name" value="Smr_dom"/>
</dbReference>
<dbReference type="SUPFAM" id="SSF160443">
    <property type="entry name" value="SMR domain-like"/>
    <property type="match status" value="1"/>
</dbReference>
<evidence type="ECO:0000313" key="6">
    <source>
        <dbReference type="Proteomes" id="UP000279259"/>
    </source>
</evidence>
<dbReference type="Proteomes" id="UP000279259">
    <property type="component" value="Unassembled WGS sequence"/>
</dbReference>
<name>A0A427YV03_9TREE</name>
<organism evidence="5 6">
    <name type="scientific">Saitozyma podzolica</name>
    <dbReference type="NCBI Taxonomy" id="1890683"/>
    <lineage>
        <taxon>Eukaryota</taxon>
        <taxon>Fungi</taxon>
        <taxon>Dikarya</taxon>
        <taxon>Basidiomycota</taxon>
        <taxon>Agaricomycotina</taxon>
        <taxon>Tremellomycetes</taxon>
        <taxon>Tremellales</taxon>
        <taxon>Trimorphomycetaceae</taxon>
        <taxon>Saitozyma</taxon>
    </lineage>
</organism>
<evidence type="ECO:0000256" key="1">
    <source>
        <dbReference type="SAM" id="Coils"/>
    </source>
</evidence>
<keyword evidence="6" id="KW-1185">Reference proteome</keyword>
<feature type="chain" id="PRO_5019272527" description="Smr domain-containing protein" evidence="3">
    <location>
        <begin position="24"/>
        <end position="325"/>
    </location>
</feature>
<protein>
    <recommendedName>
        <fullName evidence="4">Smr domain-containing protein</fullName>
    </recommendedName>
</protein>
<dbReference type="Pfam" id="PF01713">
    <property type="entry name" value="Smr"/>
    <property type="match status" value="1"/>
</dbReference>
<reference evidence="5 6" key="1">
    <citation type="submission" date="2018-11" db="EMBL/GenBank/DDBJ databases">
        <title>Genome sequence of Saitozyma podzolica DSM 27192.</title>
        <authorList>
            <person name="Aliyu H."/>
            <person name="Gorte O."/>
            <person name="Ochsenreither K."/>
        </authorList>
    </citation>
    <scope>NUCLEOTIDE SEQUENCE [LARGE SCALE GENOMIC DNA]</scope>
    <source>
        <strain evidence="5 6">DSM 27192</strain>
    </source>
</reference>
<dbReference type="PANTHER" id="PTHR47417:SF1">
    <property type="entry name" value="SMR DOMAIN-CONTAINING PROTEIN YPL199C"/>
    <property type="match status" value="1"/>
</dbReference>
<dbReference type="Gene3D" id="3.30.1370.110">
    <property type="match status" value="1"/>
</dbReference>
<dbReference type="SMART" id="SM01162">
    <property type="entry name" value="DUF1771"/>
    <property type="match status" value="1"/>
</dbReference>
<feature type="coiled-coil region" evidence="1">
    <location>
        <begin position="96"/>
        <end position="123"/>
    </location>
</feature>
<dbReference type="InterPro" id="IPR036063">
    <property type="entry name" value="Smr_dom_sf"/>
</dbReference>
<comment type="caution">
    <text evidence="5">The sequence shown here is derived from an EMBL/GenBank/DDBJ whole genome shotgun (WGS) entry which is preliminary data.</text>
</comment>
<keyword evidence="1" id="KW-0175">Coiled coil</keyword>
<evidence type="ECO:0000259" key="4">
    <source>
        <dbReference type="PROSITE" id="PS50828"/>
    </source>
</evidence>
<feature type="domain" description="Smr" evidence="4">
    <location>
        <begin position="221"/>
        <end position="297"/>
    </location>
</feature>
<dbReference type="SMART" id="SM00463">
    <property type="entry name" value="SMR"/>
    <property type="match status" value="1"/>
</dbReference>
<gene>
    <name evidence="5" type="ORF">EHS25_000045</name>
</gene>
<dbReference type="InterPro" id="IPR013899">
    <property type="entry name" value="DUF1771"/>
</dbReference>
<dbReference type="OrthoDB" id="3231855at2759"/>
<evidence type="ECO:0000313" key="5">
    <source>
        <dbReference type="EMBL" id="RSH94960.1"/>
    </source>
</evidence>
<feature type="compositionally biased region" description="Low complexity" evidence="2">
    <location>
        <begin position="24"/>
        <end position="75"/>
    </location>
</feature>
<dbReference type="PANTHER" id="PTHR47417">
    <property type="entry name" value="SMR DOMAIN-CONTAINING PROTEIN YPL199C"/>
    <property type="match status" value="1"/>
</dbReference>
<feature type="region of interest" description="Disordered" evidence="2">
    <location>
        <begin position="24"/>
        <end position="82"/>
    </location>
</feature>
<dbReference type="PROSITE" id="PS50828">
    <property type="entry name" value="SMR"/>
    <property type="match status" value="1"/>
</dbReference>